<comment type="caution">
    <text evidence="1">The sequence shown here is derived from an EMBL/GenBank/DDBJ whole genome shotgun (WGS) entry which is preliminary data.</text>
</comment>
<dbReference type="GO" id="GO:0000447">
    <property type="term" value="P:endonucleolytic cleavage in ITS1 to separate SSU-rRNA from 5.8S rRNA and LSU-rRNA from tricistronic rRNA transcript (SSU-rRNA, 5.8S rRNA, LSU-rRNA)"/>
    <property type="evidence" value="ECO:0007669"/>
    <property type="project" value="TreeGrafter"/>
</dbReference>
<name>A0A8K0K7U5_LADFU</name>
<protein>
    <submittedName>
        <fullName evidence="1">Uncharacterized protein</fullName>
    </submittedName>
</protein>
<sequence length="261" mass="29656">MLCPEVWNFAAPSYNLKFSAGNWKSPNAISDSSKKQGFNHSVSVVLPDTLLVPESLIKSLSGNCDYYKVQDFPLTVLLHEEFLNSFIRSGSLTALSIGTRIDCDNCLAITSSGHLVLSLLKEFYEEFGIEGKPSKYCRKKGNSLRYKVIINLKELDPRSKSFQRLSFAFRRFQSKHKFTVVLAWEPINDENFIADSGKHDPSYVTSFLKEKGIIATKCSPKFIQRRANNVKVPVMKWEEQDEGCDPQEVFEWLGLFSLECS</sequence>
<evidence type="ECO:0000313" key="2">
    <source>
        <dbReference type="Proteomes" id="UP000792457"/>
    </source>
</evidence>
<dbReference type="Proteomes" id="UP000792457">
    <property type="component" value="Unassembled WGS sequence"/>
</dbReference>
<gene>
    <name evidence="1" type="ORF">J437_LFUL008321</name>
</gene>
<dbReference type="PANTHER" id="PTHR15396">
    <property type="entry name" value="RIBONUCLEASE P PROTEIN SUBUNIT P40"/>
    <property type="match status" value="1"/>
</dbReference>
<dbReference type="GO" id="GO:0030681">
    <property type="term" value="C:multimeric ribonuclease P complex"/>
    <property type="evidence" value="ECO:0007669"/>
    <property type="project" value="TreeGrafter"/>
</dbReference>
<accession>A0A8K0K7U5</accession>
<dbReference type="InterPro" id="IPR013893">
    <property type="entry name" value="RNase_P_Rpp40"/>
</dbReference>
<dbReference type="AlphaFoldDB" id="A0A8K0K7U5"/>
<keyword evidence="2" id="KW-1185">Reference proteome</keyword>
<dbReference type="OrthoDB" id="446759at2759"/>
<dbReference type="GO" id="GO:0001682">
    <property type="term" value="P:tRNA 5'-leader removal"/>
    <property type="evidence" value="ECO:0007669"/>
    <property type="project" value="InterPro"/>
</dbReference>
<dbReference type="GO" id="GO:0000172">
    <property type="term" value="C:ribonuclease MRP complex"/>
    <property type="evidence" value="ECO:0007669"/>
    <property type="project" value="TreeGrafter"/>
</dbReference>
<dbReference type="EMBL" id="KZ308392">
    <property type="protein sequence ID" value="KAG8228825.1"/>
    <property type="molecule type" value="Genomic_DNA"/>
</dbReference>
<proteinExistence type="predicted"/>
<feature type="non-terminal residue" evidence="1">
    <location>
        <position position="1"/>
    </location>
</feature>
<dbReference type="GO" id="GO:0000171">
    <property type="term" value="F:ribonuclease MRP activity"/>
    <property type="evidence" value="ECO:0007669"/>
    <property type="project" value="TreeGrafter"/>
</dbReference>
<reference evidence="1" key="1">
    <citation type="submission" date="2013-04" db="EMBL/GenBank/DDBJ databases">
        <authorList>
            <person name="Qu J."/>
            <person name="Murali S.C."/>
            <person name="Bandaranaike D."/>
            <person name="Bellair M."/>
            <person name="Blankenburg K."/>
            <person name="Chao H."/>
            <person name="Dinh H."/>
            <person name="Doddapaneni H."/>
            <person name="Downs B."/>
            <person name="Dugan-Rocha S."/>
            <person name="Elkadiri S."/>
            <person name="Gnanaolivu R.D."/>
            <person name="Hernandez B."/>
            <person name="Javaid M."/>
            <person name="Jayaseelan J.C."/>
            <person name="Lee S."/>
            <person name="Li M."/>
            <person name="Ming W."/>
            <person name="Munidasa M."/>
            <person name="Muniz J."/>
            <person name="Nguyen L."/>
            <person name="Ongeri F."/>
            <person name="Osuji N."/>
            <person name="Pu L.-L."/>
            <person name="Puazo M."/>
            <person name="Qu C."/>
            <person name="Quiroz J."/>
            <person name="Raj R."/>
            <person name="Weissenberger G."/>
            <person name="Xin Y."/>
            <person name="Zou X."/>
            <person name="Han Y."/>
            <person name="Richards S."/>
            <person name="Worley K."/>
            <person name="Muzny D."/>
            <person name="Gibbs R."/>
        </authorList>
    </citation>
    <scope>NUCLEOTIDE SEQUENCE</scope>
    <source>
        <strain evidence="1">Sampled in the wild</strain>
    </source>
</reference>
<organism evidence="1 2">
    <name type="scientific">Ladona fulva</name>
    <name type="common">Scarce chaser dragonfly</name>
    <name type="synonym">Libellula fulva</name>
    <dbReference type="NCBI Taxonomy" id="123851"/>
    <lineage>
        <taxon>Eukaryota</taxon>
        <taxon>Metazoa</taxon>
        <taxon>Ecdysozoa</taxon>
        <taxon>Arthropoda</taxon>
        <taxon>Hexapoda</taxon>
        <taxon>Insecta</taxon>
        <taxon>Pterygota</taxon>
        <taxon>Palaeoptera</taxon>
        <taxon>Odonata</taxon>
        <taxon>Epiprocta</taxon>
        <taxon>Anisoptera</taxon>
        <taxon>Libelluloidea</taxon>
        <taxon>Libellulidae</taxon>
        <taxon>Ladona</taxon>
    </lineage>
</organism>
<dbReference type="GO" id="GO:0004526">
    <property type="term" value="F:ribonuclease P activity"/>
    <property type="evidence" value="ECO:0007669"/>
    <property type="project" value="TreeGrafter"/>
</dbReference>
<dbReference type="Pfam" id="PF08584">
    <property type="entry name" value="Ribonuc_P_40"/>
    <property type="match status" value="1"/>
</dbReference>
<evidence type="ECO:0000313" key="1">
    <source>
        <dbReference type="EMBL" id="KAG8228825.1"/>
    </source>
</evidence>
<reference evidence="1" key="2">
    <citation type="submission" date="2017-10" db="EMBL/GenBank/DDBJ databases">
        <title>Ladona fulva Genome sequencing and assembly.</title>
        <authorList>
            <person name="Murali S."/>
            <person name="Richards S."/>
            <person name="Bandaranaike D."/>
            <person name="Bellair M."/>
            <person name="Blankenburg K."/>
            <person name="Chao H."/>
            <person name="Dinh H."/>
            <person name="Doddapaneni H."/>
            <person name="Dugan-Rocha S."/>
            <person name="Elkadiri S."/>
            <person name="Gnanaolivu R."/>
            <person name="Hernandez B."/>
            <person name="Skinner E."/>
            <person name="Javaid M."/>
            <person name="Lee S."/>
            <person name="Li M."/>
            <person name="Ming W."/>
            <person name="Munidasa M."/>
            <person name="Muniz J."/>
            <person name="Nguyen L."/>
            <person name="Hughes D."/>
            <person name="Osuji N."/>
            <person name="Pu L.-L."/>
            <person name="Puazo M."/>
            <person name="Qu C."/>
            <person name="Quiroz J."/>
            <person name="Raj R."/>
            <person name="Weissenberger G."/>
            <person name="Xin Y."/>
            <person name="Zou X."/>
            <person name="Han Y."/>
            <person name="Worley K."/>
            <person name="Muzny D."/>
            <person name="Gibbs R."/>
        </authorList>
    </citation>
    <scope>NUCLEOTIDE SEQUENCE</scope>
    <source>
        <strain evidence="1">Sampled in the wild</strain>
    </source>
</reference>
<dbReference type="PANTHER" id="PTHR15396:SF1">
    <property type="entry name" value="RIBONUCLEASE P PROTEIN SUBUNIT P40"/>
    <property type="match status" value="1"/>
</dbReference>